<evidence type="ECO:0000256" key="3">
    <source>
        <dbReference type="ARBA" id="ARBA00022741"/>
    </source>
</evidence>
<feature type="domain" description="UvrD-like helicase ATP-binding" evidence="16">
    <location>
        <begin position="1"/>
        <end position="309"/>
    </location>
</feature>
<dbReference type="SUPFAM" id="SSF52540">
    <property type="entry name" value="P-loop containing nucleoside triphosphate hydrolases"/>
    <property type="match status" value="1"/>
</dbReference>
<gene>
    <name evidence="18" type="ORF">KV203_13135</name>
</gene>
<evidence type="ECO:0000256" key="2">
    <source>
        <dbReference type="ARBA" id="ARBA00022722"/>
    </source>
</evidence>
<dbReference type="Gene3D" id="1.10.10.160">
    <property type="match status" value="1"/>
</dbReference>
<sequence>MDGRFSVGPGWRPWQVLGGPGTGKTALLTDFATARIAAGADPESVLVLTHTKPAAAALRNAISSGLAAVGGVPGATREPLVRTLHSYAFAVLRVHAAAHQNPPPRLLTGADQDATVRELLLGELDDGAADWPARLRPALATDGFVTELRDLLLRAEERGIGPEDLVRLGRAHGRPEWTAAGRFGLRYEQIQLLRWSVGVEAPEATAPALDAAHLVGAALTALATDDGLLARERDRLRYVLVDDAHHLDPQAARLVRMIGTHTDATVVAGDPDQAVFTFRGADPGFLTGLSDAEPAPVRRVLLRRNHRAGEQIGVLVNRIAGRLPGLPPHRGATPTGPAGEVAVRVLPSVAAEAAAVADHLRRAHLERGVPWSRMAVLVRSVPLSVVALRRALTAAGVPVTTVTSTVPLARRSGAAWLLAALRAAAGEIAPDDASTLLTGPLGRADPVMMRRLRRGLRRAAPAGGRERDTTEVLCSLLSGADALMLAELTEVEAAPVRRVLRVLDAGRAAVADGAGVEYVAWVAWRASRLERRWVAASARGGPLGVQADHDLDAIIGLFEVAAEYVDQLPGAGGVLGFVAHVERQRLGAPAVRRIAEHSVGIVSAHAAAGREWDVVAVAGLQEGLWPGLGPRGSLLRAGELVDLAAGMEPSAERRGVTATLVAEERRLLLVASSRARRSLLLTAVESTTGDRDLVPSRFVEELVGIDAQSAEVRTGPPRTLALPALVAELRSAVCDPDCPPERRSRAARQLARLARAGVRGADPDEWYGLSAPSSDAPLRIAGAEPVALSPSVVEQLLTCPLRWALERHGGDDGPNIHALEGNVVHTLVQAIAGRMSDEQVRAALAAAWQDVDLGSGWYARRELRRTETMLDNFVAWLRTSRHELTQAGVEVAVDVRLPSRAPDESDVQLRGRIDRLERDPDGRLVIVDVKTGKTPISKQLAQDHPQLAAYQVAAAEGGISGERPGEPGGGRLVYVAKSHNKDGATQRFQAPLDAEALDRWRDTIHRAAAATRGPDYLAIRNDTCRHCPVAGSCPAQDAGRSVASG</sequence>
<dbReference type="InterPro" id="IPR013986">
    <property type="entry name" value="DExx_box_DNA_helicase_dom_sf"/>
</dbReference>
<dbReference type="GO" id="GO:0004386">
    <property type="term" value="F:helicase activity"/>
    <property type="evidence" value="ECO:0007669"/>
    <property type="project" value="UniProtKB-KW"/>
</dbReference>
<keyword evidence="19" id="KW-1185">Reference proteome</keyword>
<evidence type="ECO:0000256" key="5">
    <source>
        <dbReference type="ARBA" id="ARBA00022801"/>
    </source>
</evidence>
<keyword evidence="5 15" id="KW-0378">Hydrolase</keyword>
<comment type="catalytic activity">
    <reaction evidence="12">
        <text>Couples ATP hydrolysis with the unwinding of duplex DNA by translocating in the 3'-5' direction.</text>
        <dbReference type="EC" id="5.6.2.4"/>
    </reaction>
</comment>
<dbReference type="Proteomes" id="UP000887023">
    <property type="component" value="Chromosome"/>
</dbReference>
<dbReference type="PROSITE" id="PS51217">
    <property type="entry name" value="UVRD_HELICASE_CTER"/>
    <property type="match status" value="1"/>
</dbReference>
<evidence type="ECO:0000313" key="18">
    <source>
        <dbReference type="EMBL" id="QXQ15907.1"/>
    </source>
</evidence>
<evidence type="ECO:0000313" key="19">
    <source>
        <dbReference type="Proteomes" id="UP000887023"/>
    </source>
</evidence>
<dbReference type="Pfam" id="PF12705">
    <property type="entry name" value="PDDEXK_1"/>
    <property type="match status" value="1"/>
</dbReference>
<proteinExistence type="inferred from homology"/>
<dbReference type="PANTHER" id="PTHR11070:SF59">
    <property type="entry name" value="DNA 3'-5' HELICASE"/>
    <property type="match status" value="1"/>
</dbReference>
<evidence type="ECO:0000256" key="8">
    <source>
        <dbReference type="ARBA" id="ARBA00022840"/>
    </source>
</evidence>
<keyword evidence="4" id="KW-0227">DNA damage</keyword>
<evidence type="ECO:0000256" key="7">
    <source>
        <dbReference type="ARBA" id="ARBA00022839"/>
    </source>
</evidence>
<evidence type="ECO:0000256" key="15">
    <source>
        <dbReference type="PROSITE-ProRule" id="PRU00560"/>
    </source>
</evidence>
<organism evidence="18 19">
    <name type="scientific">Skermania pinensis</name>
    <dbReference type="NCBI Taxonomy" id="39122"/>
    <lineage>
        <taxon>Bacteria</taxon>
        <taxon>Bacillati</taxon>
        <taxon>Actinomycetota</taxon>
        <taxon>Actinomycetes</taxon>
        <taxon>Mycobacteriales</taxon>
        <taxon>Gordoniaceae</taxon>
        <taxon>Skermania</taxon>
    </lineage>
</organism>
<dbReference type="EMBL" id="CP079105">
    <property type="protein sequence ID" value="QXQ15907.1"/>
    <property type="molecule type" value="Genomic_DNA"/>
</dbReference>
<keyword evidence="3 15" id="KW-0547">Nucleotide-binding</keyword>
<evidence type="ECO:0000256" key="9">
    <source>
        <dbReference type="ARBA" id="ARBA00023125"/>
    </source>
</evidence>
<keyword evidence="9" id="KW-0238">DNA-binding</keyword>
<dbReference type="InterPro" id="IPR027417">
    <property type="entry name" value="P-loop_NTPase"/>
</dbReference>
<evidence type="ECO:0000256" key="1">
    <source>
        <dbReference type="ARBA" id="ARBA00009922"/>
    </source>
</evidence>
<dbReference type="InterPro" id="IPR011604">
    <property type="entry name" value="PDDEXK-like_dom_sf"/>
</dbReference>
<dbReference type="PANTHER" id="PTHR11070">
    <property type="entry name" value="UVRD / RECB / PCRA DNA HELICASE FAMILY MEMBER"/>
    <property type="match status" value="1"/>
</dbReference>
<dbReference type="InterPro" id="IPR000212">
    <property type="entry name" value="DNA_helicase_UvrD/REP"/>
</dbReference>
<evidence type="ECO:0000256" key="12">
    <source>
        <dbReference type="ARBA" id="ARBA00034617"/>
    </source>
</evidence>
<comment type="similarity">
    <text evidence="1">Belongs to the helicase family. UvrD subfamily.</text>
</comment>
<dbReference type="EC" id="5.6.2.4" evidence="13"/>
<dbReference type="Gene3D" id="3.90.320.10">
    <property type="match status" value="1"/>
</dbReference>
<evidence type="ECO:0000256" key="14">
    <source>
        <dbReference type="ARBA" id="ARBA00048988"/>
    </source>
</evidence>
<dbReference type="InterPro" id="IPR014016">
    <property type="entry name" value="UvrD-like_ATP-bd"/>
</dbReference>
<dbReference type="Gene3D" id="1.10.486.10">
    <property type="entry name" value="PCRA, domain 4"/>
    <property type="match status" value="1"/>
</dbReference>
<protein>
    <recommendedName>
        <fullName evidence="13">DNA 3'-5' helicase</fullName>
        <ecNumber evidence="13">5.6.2.4</ecNumber>
    </recommendedName>
</protein>
<dbReference type="Pfam" id="PF13361">
    <property type="entry name" value="UvrD_C"/>
    <property type="match status" value="1"/>
</dbReference>
<keyword evidence="11" id="KW-0413">Isomerase</keyword>
<feature type="binding site" evidence="15">
    <location>
        <begin position="18"/>
        <end position="25"/>
    </location>
    <ligand>
        <name>ATP</name>
        <dbReference type="ChEBI" id="CHEBI:30616"/>
    </ligand>
</feature>
<keyword evidence="8 15" id="KW-0067">ATP-binding</keyword>
<dbReference type="Pfam" id="PF00580">
    <property type="entry name" value="UvrD-helicase"/>
    <property type="match status" value="1"/>
</dbReference>
<dbReference type="PROSITE" id="PS51198">
    <property type="entry name" value="UVRD_HELICASE_ATP_BIND"/>
    <property type="match status" value="1"/>
</dbReference>
<evidence type="ECO:0000256" key="13">
    <source>
        <dbReference type="ARBA" id="ARBA00034808"/>
    </source>
</evidence>
<keyword evidence="7" id="KW-0269">Exonuclease</keyword>
<reference evidence="18" key="1">
    <citation type="submission" date="2021-07" db="EMBL/GenBank/DDBJ databases">
        <title>Candidatus Kaistella beijingensis sp. nov. isolated from a municipal wastewater treatment plant is involved in sludge foaming.</title>
        <authorList>
            <person name="Song Y."/>
            <person name="Liu S.-J."/>
        </authorList>
    </citation>
    <scope>NUCLEOTIDE SEQUENCE</scope>
    <source>
        <strain evidence="18">DSM 43998</strain>
    </source>
</reference>
<keyword evidence="2" id="KW-0540">Nuclease</keyword>
<evidence type="ECO:0000256" key="10">
    <source>
        <dbReference type="ARBA" id="ARBA00023204"/>
    </source>
</evidence>
<comment type="catalytic activity">
    <reaction evidence="14">
        <text>ATP + H2O = ADP + phosphate + H(+)</text>
        <dbReference type="Rhea" id="RHEA:13065"/>
        <dbReference type="ChEBI" id="CHEBI:15377"/>
        <dbReference type="ChEBI" id="CHEBI:15378"/>
        <dbReference type="ChEBI" id="CHEBI:30616"/>
        <dbReference type="ChEBI" id="CHEBI:43474"/>
        <dbReference type="ChEBI" id="CHEBI:456216"/>
        <dbReference type="EC" id="5.6.2.4"/>
    </reaction>
</comment>
<evidence type="ECO:0000256" key="6">
    <source>
        <dbReference type="ARBA" id="ARBA00022806"/>
    </source>
</evidence>
<evidence type="ECO:0000256" key="4">
    <source>
        <dbReference type="ARBA" id="ARBA00022763"/>
    </source>
</evidence>
<feature type="domain" description="UvrD-like helicase C-terminal" evidence="17">
    <location>
        <begin position="310"/>
        <end position="609"/>
    </location>
</feature>
<dbReference type="InterPro" id="IPR014017">
    <property type="entry name" value="DNA_helicase_UvrD-like_C"/>
</dbReference>
<evidence type="ECO:0000259" key="17">
    <source>
        <dbReference type="PROSITE" id="PS51217"/>
    </source>
</evidence>
<evidence type="ECO:0000256" key="11">
    <source>
        <dbReference type="ARBA" id="ARBA00023235"/>
    </source>
</evidence>
<accession>A0ABX8SDQ9</accession>
<keyword evidence="10" id="KW-0234">DNA repair</keyword>
<keyword evidence="6 15" id="KW-0347">Helicase</keyword>
<dbReference type="Gene3D" id="3.40.50.300">
    <property type="entry name" value="P-loop containing nucleotide triphosphate hydrolases"/>
    <property type="match status" value="2"/>
</dbReference>
<dbReference type="InterPro" id="IPR038726">
    <property type="entry name" value="PDDEXK_AddAB-type"/>
</dbReference>
<name>A0ABX8SDQ9_9ACTN</name>
<evidence type="ECO:0000259" key="16">
    <source>
        <dbReference type="PROSITE" id="PS51198"/>
    </source>
</evidence>